<dbReference type="InterPro" id="IPR002711">
    <property type="entry name" value="HNH"/>
</dbReference>
<feature type="domain" description="HNH nuclease" evidence="2">
    <location>
        <begin position="125"/>
        <end position="176"/>
    </location>
</feature>
<evidence type="ECO:0000256" key="1">
    <source>
        <dbReference type="SAM" id="MobiDB-lite"/>
    </source>
</evidence>
<dbReference type="Gene3D" id="1.10.30.50">
    <property type="match status" value="1"/>
</dbReference>
<dbReference type="CDD" id="cd00085">
    <property type="entry name" value="HNHc"/>
    <property type="match status" value="1"/>
</dbReference>
<protein>
    <recommendedName>
        <fullName evidence="2">HNH nuclease domain-containing protein</fullName>
    </recommendedName>
</protein>
<evidence type="ECO:0000259" key="2">
    <source>
        <dbReference type="SMART" id="SM00507"/>
    </source>
</evidence>
<dbReference type="RefSeq" id="WP_344083563.1">
    <property type="nucleotide sequence ID" value="NZ_BAAAPO010000026.1"/>
</dbReference>
<dbReference type="Pfam" id="PF01844">
    <property type="entry name" value="HNH"/>
    <property type="match status" value="1"/>
</dbReference>
<organism evidence="3 4">
    <name type="scientific">Nostocoides veronense</name>
    <dbReference type="NCBI Taxonomy" id="330836"/>
    <lineage>
        <taxon>Bacteria</taxon>
        <taxon>Bacillati</taxon>
        <taxon>Actinomycetota</taxon>
        <taxon>Actinomycetes</taxon>
        <taxon>Micrococcales</taxon>
        <taxon>Intrasporangiaceae</taxon>
        <taxon>Nostocoides</taxon>
    </lineage>
</organism>
<gene>
    <name evidence="3" type="ORF">GCM10009811_17050</name>
</gene>
<name>A0ABP4XWL4_9MICO</name>
<dbReference type="SMART" id="SM00507">
    <property type="entry name" value="HNHc"/>
    <property type="match status" value="1"/>
</dbReference>
<feature type="region of interest" description="Disordered" evidence="1">
    <location>
        <begin position="201"/>
        <end position="234"/>
    </location>
</feature>
<comment type="caution">
    <text evidence="3">The sequence shown here is derived from an EMBL/GenBank/DDBJ whole genome shotgun (WGS) entry which is preliminary data.</text>
</comment>
<dbReference type="Proteomes" id="UP001499938">
    <property type="component" value="Unassembled WGS sequence"/>
</dbReference>
<keyword evidence="4" id="KW-1185">Reference proteome</keyword>
<accession>A0ABP4XWL4</accession>
<dbReference type="EMBL" id="BAAAPO010000026">
    <property type="protein sequence ID" value="GAA1792824.1"/>
    <property type="molecule type" value="Genomic_DNA"/>
</dbReference>
<proteinExistence type="predicted"/>
<evidence type="ECO:0000313" key="4">
    <source>
        <dbReference type="Proteomes" id="UP001499938"/>
    </source>
</evidence>
<reference evidence="4" key="1">
    <citation type="journal article" date="2019" name="Int. J. Syst. Evol. Microbiol.">
        <title>The Global Catalogue of Microorganisms (GCM) 10K type strain sequencing project: providing services to taxonomists for standard genome sequencing and annotation.</title>
        <authorList>
            <consortium name="The Broad Institute Genomics Platform"/>
            <consortium name="The Broad Institute Genome Sequencing Center for Infectious Disease"/>
            <person name="Wu L."/>
            <person name="Ma J."/>
        </authorList>
    </citation>
    <scope>NUCLEOTIDE SEQUENCE [LARGE SCALE GENOMIC DNA]</scope>
    <source>
        <strain evidence="4">JCM 15592</strain>
    </source>
</reference>
<dbReference type="InterPro" id="IPR003615">
    <property type="entry name" value="HNH_nuc"/>
</dbReference>
<sequence>MSLQWDDGRFVLRADLDAADGALMENALREAKDALFTAGNPDATYADGLIEIASRSLGAVESPARTSHYRVHVHLDTEGAWVNARRTLAAHLAARLGCTADTAIDWHTKGHSVSVGRSQRAIPERLRRLVEDRDRGCAYPGCTATRFVEIHHIEHWADGGDTDYANLISLCPHHHDAHHAGRFTITERRNPLQPFAFHTRKGHPIHVEPPDPVSKQPEDSAPPGSQSTYRPPLGERLNSQWVYFRKRAG</sequence>
<evidence type="ECO:0000313" key="3">
    <source>
        <dbReference type="EMBL" id="GAA1792824.1"/>
    </source>
</evidence>